<evidence type="ECO:0000256" key="6">
    <source>
        <dbReference type="ARBA" id="ARBA00022970"/>
    </source>
</evidence>
<keyword evidence="5 9" id="KW-0812">Transmembrane</keyword>
<gene>
    <name evidence="11" type="ORF">SAMN02745157_4344</name>
</gene>
<feature type="domain" description="ABC transmembrane type-1" evidence="10">
    <location>
        <begin position="93"/>
        <end position="393"/>
    </location>
</feature>
<dbReference type="STRING" id="1122133.SAMN02745157_4344"/>
<evidence type="ECO:0000256" key="9">
    <source>
        <dbReference type="RuleBase" id="RU363032"/>
    </source>
</evidence>
<dbReference type="GO" id="GO:0022857">
    <property type="term" value="F:transmembrane transporter activity"/>
    <property type="evidence" value="ECO:0007669"/>
    <property type="project" value="InterPro"/>
</dbReference>
<evidence type="ECO:0000256" key="2">
    <source>
        <dbReference type="ARBA" id="ARBA00010072"/>
    </source>
</evidence>
<dbReference type="InterPro" id="IPR035906">
    <property type="entry name" value="MetI-like_sf"/>
</dbReference>
<keyword evidence="3 9" id="KW-0813">Transport</keyword>
<evidence type="ECO:0000256" key="8">
    <source>
        <dbReference type="ARBA" id="ARBA00023136"/>
    </source>
</evidence>
<feature type="transmembrane region" description="Helical" evidence="9">
    <location>
        <begin position="88"/>
        <end position="115"/>
    </location>
</feature>
<dbReference type="GO" id="GO:0043190">
    <property type="term" value="C:ATP-binding cassette (ABC) transporter complex"/>
    <property type="evidence" value="ECO:0007669"/>
    <property type="project" value="InterPro"/>
</dbReference>
<comment type="subcellular location">
    <subcellularLocation>
        <location evidence="1">Cell inner membrane</location>
        <topology evidence="1">Multi-pass membrane protein</topology>
    </subcellularLocation>
    <subcellularLocation>
        <location evidence="9">Cell membrane</location>
        <topology evidence="9">Multi-pass membrane protein</topology>
    </subcellularLocation>
</comment>
<evidence type="ECO:0000256" key="4">
    <source>
        <dbReference type="ARBA" id="ARBA00022475"/>
    </source>
</evidence>
<dbReference type="Gene3D" id="1.10.3720.10">
    <property type="entry name" value="MetI-like"/>
    <property type="match status" value="2"/>
</dbReference>
<dbReference type="RefSeq" id="WP_073057343.1">
    <property type="nucleotide sequence ID" value="NZ_FQUP01000005.1"/>
</dbReference>
<dbReference type="PROSITE" id="PS50928">
    <property type="entry name" value="ABC_TM1"/>
    <property type="match status" value="1"/>
</dbReference>
<evidence type="ECO:0000256" key="1">
    <source>
        <dbReference type="ARBA" id="ARBA00004429"/>
    </source>
</evidence>
<evidence type="ECO:0000259" key="10">
    <source>
        <dbReference type="PROSITE" id="PS50928"/>
    </source>
</evidence>
<keyword evidence="4" id="KW-1003">Cell membrane</keyword>
<dbReference type="CDD" id="cd06261">
    <property type="entry name" value="TM_PBP2"/>
    <property type="match status" value="1"/>
</dbReference>
<feature type="transmembrane region" description="Helical" evidence="9">
    <location>
        <begin position="186"/>
        <end position="208"/>
    </location>
</feature>
<evidence type="ECO:0000256" key="5">
    <source>
        <dbReference type="ARBA" id="ARBA00022692"/>
    </source>
</evidence>
<feature type="transmembrane region" description="Helical" evidence="9">
    <location>
        <begin position="27"/>
        <end position="45"/>
    </location>
</feature>
<keyword evidence="6" id="KW-0029">Amino-acid transport</keyword>
<evidence type="ECO:0000256" key="3">
    <source>
        <dbReference type="ARBA" id="ARBA00022448"/>
    </source>
</evidence>
<comment type="similarity">
    <text evidence="2">Belongs to the binding-protein-dependent transport system permease family. HisMQ subfamily.</text>
</comment>
<name>A0A1M5KBU7_9HYPH</name>
<dbReference type="InterPro" id="IPR000515">
    <property type="entry name" value="MetI-like"/>
</dbReference>
<dbReference type="SUPFAM" id="SSF161098">
    <property type="entry name" value="MetI-like"/>
    <property type="match status" value="2"/>
</dbReference>
<dbReference type="InterPro" id="IPR010065">
    <property type="entry name" value="AA_ABC_transptr_permease_3TM"/>
</dbReference>
<dbReference type="EMBL" id="FQUP01000005">
    <property type="protein sequence ID" value="SHG50171.1"/>
    <property type="molecule type" value="Genomic_DNA"/>
</dbReference>
<dbReference type="PANTHER" id="PTHR30614:SF37">
    <property type="entry name" value="AMINO-ACID ABC TRANSPORTER PERMEASE PROTEIN YHDX-RELATED"/>
    <property type="match status" value="1"/>
</dbReference>
<proteinExistence type="inferred from homology"/>
<dbReference type="Pfam" id="PF00528">
    <property type="entry name" value="BPD_transp_1"/>
    <property type="match status" value="1"/>
</dbReference>
<keyword evidence="8 9" id="KW-0472">Membrane</keyword>
<protein>
    <submittedName>
        <fullName evidence="11">General L-amino acid ABC transporter membrane protein</fullName>
    </submittedName>
</protein>
<keyword evidence="12" id="KW-1185">Reference proteome</keyword>
<evidence type="ECO:0000256" key="7">
    <source>
        <dbReference type="ARBA" id="ARBA00022989"/>
    </source>
</evidence>
<dbReference type="NCBIfam" id="TIGR01726">
    <property type="entry name" value="HEQRo_perm_3TM"/>
    <property type="match status" value="1"/>
</dbReference>
<reference evidence="11 12" key="1">
    <citation type="submission" date="2016-11" db="EMBL/GenBank/DDBJ databases">
        <authorList>
            <person name="Jaros S."/>
            <person name="Januszkiewicz K."/>
            <person name="Wedrychowicz H."/>
        </authorList>
    </citation>
    <scope>NUCLEOTIDE SEQUENCE [LARGE SCALE GENOMIC DNA]</scope>
    <source>
        <strain evidence="11 12">DSM 19436</strain>
    </source>
</reference>
<dbReference type="InterPro" id="IPR043429">
    <property type="entry name" value="ArtM/GltK/GlnP/TcyL/YhdX-like"/>
</dbReference>
<feature type="transmembrane region" description="Helical" evidence="9">
    <location>
        <begin position="135"/>
        <end position="156"/>
    </location>
</feature>
<dbReference type="GO" id="GO:0006865">
    <property type="term" value="P:amino acid transport"/>
    <property type="evidence" value="ECO:0007669"/>
    <property type="project" value="UniProtKB-KW"/>
</dbReference>
<keyword evidence="7 9" id="KW-1133">Transmembrane helix</keyword>
<evidence type="ECO:0000313" key="12">
    <source>
        <dbReference type="Proteomes" id="UP000184485"/>
    </source>
</evidence>
<dbReference type="Proteomes" id="UP000184485">
    <property type="component" value="Unassembled WGS sequence"/>
</dbReference>
<accession>A0A1M5KBU7</accession>
<sequence>MAAGDIGARSFGGRAAAIINNPSVRGLVFQIAFVAALVWFAWDIADNTARNLQKANIAAGFGFLDRTAGFGIVQKLVYYTEASSYGRALLVGLLNTLLVAGLGIVIATILGFIIGVARLSPNWLIARIATAYIEILRNIPLLLQLFFWYFAVLRAVPGMREKWTFLGIFHINIGGLHVPRPVFADGAGTVGLALIIGVVAAVLVARWGRKRQEATGQAPPAGWIGVALIIGLPLIAYFALGRPISFDVPVFNDQGPILRRGFQAGSGMTVIPEFFGLLLALSLYTAAYIAETVRAGISAVGHGQSEAAHSLGLRNGQTLRYVVIPQAMRVIIPPLTNQYLNLTKNSSLAVAVAYPDLVSVGGTVLNQTGQAVEMVTIWMIFYLGLSLLTSFVMNIWNRRVALVER</sequence>
<dbReference type="PANTHER" id="PTHR30614">
    <property type="entry name" value="MEMBRANE COMPONENT OF AMINO ACID ABC TRANSPORTER"/>
    <property type="match status" value="1"/>
</dbReference>
<feature type="transmembrane region" description="Helical" evidence="9">
    <location>
        <begin position="220"/>
        <end position="240"/>
    </location>
</feature>
<feature type="transmembrane region" description="Helical" evidence="9">
    <location>
        <begin position="375"/>
        <end position="396"/>
    </location>
</feature>
<dbReference type="AlphaFoldDB" id="A0A1M5KBU7"/>
<evidence type="ECO:0000313" key="11">
    <source>
        <dbReference type="EMBL" id="SHG50171.1"/>
    </source>
</evidence>
<organism evidence="11 12">
    <name type="scientific">Kaistia soli DSM 19436</name>
    <dbReference type="NCBI Taxonomy" id="1122133"/>
    <lineage>
        <taxon>Bacteria</taxon>
        <taxon>Pseudomonadati</taxon>
        <taxon>Pseudomonadota</taxon>
        <taxon>Alphaproteobacteria</taxon>
        <taxon>Hyphomicrobiales</taxon>
        <taxon>Kaistiaceae</taxon>
        <taxon>Kaistia</taxon>
    </lineage>
</organism>